<reference evidence="1" key="2">
    <citation type="journal article" date="2015" name="Data Brief">
        <title>Shoot transcriptome of the giant reed, Arundo donax.</title>
        <authorList>
            <person name="Barrero R.A."/>
            <person name="Guerrero F.D."/>
            <person name="Moolhuijzen P."/>
            <person name="Goolsby J.A."/>
            <person name="Tidwell J."/>
            <person name="Bellgard S.E."/>
            <person name="Bellgard M.I."/>
        </authorList>
    </citation>
    <scope>NUCLEOTIDE SEQUENCE</scope>
    <source>
        <tissue evidence="1">Shoot tissue taken approximately 20 cm above the soil surface</tissue>
    </source>
</reference>
<accession>A0A0A9SBS6</accession>
<reference evidence="1" key="1">
    <citation type="submission" date="2014-09" db="EMBL/GenBank/DDBJ databases">
        <authorList>
            <person name="Magalhaes I.L.F."/>
            <person name="Oliveira U."/>
            <person name="Santos F.R."/>
            <person name="Vidigal T.H.D.A."/>
            <person name="Brescovit A.D."/>
            <person name="Santos A.J."/>
        </authorList>
    </citation>
    <scope>NUCLEOTIDE SEQUENCE</scope>
    <source>
        <tissue evidence="1">Shoot tissue taken approximately 20 cm above the soil surface</tissue>
    </source>
</reference>
<dbReference type="EMBL" id="GBRH01231392">
    <property type="protein sequence ID" value="JAD66503.1"/>
    <property type="molecule type" value="Transcribed_RNA"/>
</dbReference>
<sequence length="10" mass="1284">MEVTIFMERK</sequence>
<protein>
    <submittedName>
        <fullName evidence="1">Uncharacterized protein</fullName>
    </submittedName>
</protein>
<organism evidence="1">
    <name type="scientific">Arundo donax</name>
    <name type="common">Giant reed</name>
    <name type="synonym">Donax arundinaceus</name>
    <dbReference type="NCBI Taxonomy" id="35708"/>
    <lineage>
        <taxon>Eukaryota</taxon>
        <taxon>Viridiplantae</taxon>
        <taxon>Streptophyta</taxon>
        <taxon>Embryophyta</taxon>
        <taxon>Tracheophyta</taxon>
        <taxon>Spermatophyta</taxon>
        <taxon>Magnoliopsida</taxon>
        <taxon>Liliopsida</taxon>
        <taxon>Poales</taxon>
        <taxon>Poaceae</taxon>
        <taxon>PACMAD clade</taxon>
        <taxon>Arundinoideae</taxon>
        <taxon>Arundineae</taxon>
        <taxon>Arundo</taxon>
    </lineage>
</organism>
<evidence type="ECO:0000313" key="1">
    <source>
        <dbReference type="EMBL" id="JAD66503.1"/>
    </source>
</evidence>
<proteinExistence type="predicted"/>
<name>A0A0A9SBS6_ARUDO</name>